<sequence>MDAYLCVSIDCECDKGEGWRLKKPLSFAGITTGIADRLQPLFRAYGAKPTYLLSPEVLRDPASADCLRQLQGSAEFGTHLHGEFAEPDAFEPDETTAFQCNYPHPVERQKLESLTDLFRAALGRPPRSFRAGRFGIGPHSLQFLAELGYTVDSSVSPLKDWSKQGAPAASFRSAPTQPYWPVPNMPELRAREPGPLLEVPVTILPSRFQRLPFIGARFEPRWLRPTRGTVESLVAVARDERTRTKNGPVVLNCMFHNVEIMAGLSPYAKNEAEADAILNRLAGLLAYARAEGIGVVGLTDIAAIFSETEVRVPEPA</sequence>
<dbReference type="EMBL" id="BAAADD010000003">
    <property type="protein sequence ID" value="GAA0565597.1"/>
    <property type="molecule type" value="Genomic_DNA"/>
</dbReference>
<dbReference type="RefSeq" id="WP_166933475.1">
    <property type="nucleotide sequence ID" value="NZ_BAAADD010000003.1"/>
</dbReference>
<organism evidence="1 2">
    <name type="scientific">Rhizomicrobium electricum</name>
    <dbReference type="NCBI Taxonomy" id="480070"/>
    <lineage>
        <taxon>Bacteria</taxon>
        <taxon>Pseudomonadati</taxon>
        <taxon>Pseudomonadota</taxon>
        <taxon>Alphaproteobacteria</taxon>
        <taxon>Micropepsales</taxon>
        <taxon>Micropepsaceae</taxon>
        <taxon>Rhizomicrobium</taxon>
    </lineage>
</organism>
<comment type="caution">
    <text evidence="1">The sequence shown here is derived from an EMBL/GenBank/DDBJ whole genome shotgun (WGS) entry which is preliminary data.</text>
</comment>
<evidence type="ECO:0000313" key="2">
    <source>
        <dbReference type="Proteomes" id="UP001499951"/>
    </source>
</evidence>
<name>A0ABP3PDW0_9PROT</name>
<dbReference type="SUPFAM" id="SSF88713">
    <property type="entry name" value="Glycoside hydrolase/deacetylase"/>
    <property type="match status" value="1"/>
</dbReference>
<proteinExistence type="predicted"/>
<reference evidence="2" key="1">
    <citation type="journal article" date="2019" name="Int. J. Syst. Evol. Microbiol.">
        <title>The Global Catalogue of Microorganisms (GCM) 10K type strain sequencing project: providing services to taxonomists for standard genome sequencing and annotation.</title>
        <authorList>
            <consortium name="The Broad Institute Genomics Platform"/>
            <consortium name="The Broad Institute Genome Sequencing Center for Infectious Disease"/>
            <person name="Wu L."/>
            <person name="Ma J."/>
        </authorList>
    </citation>
    <scope>NUCLEOTIDE SEQUENCE [LARGE SCALE GENOMIC DNA]</scope>
    <source>
        <strain evidence="2">JCM 15089</strain>
    </source>
</reference>
<evidence type="ECO:0000313" key="1">
    <source>
        <dbReference type="EMBL" id="GAA0565597.1"/>
    </source>
</evidence>
<evidence type="ECO:0008006" key="3">
    <source>
        <dbReference type="Google" id="ProtNLM"/>
    </source>
</evidence>
<keyword evidence="2" id="KW-1185">Reference proteome</keyword>
<gene>
    <name evidence="1" type="ORF">GCM10008942_12420</name>
</gene>
<dbReference type="InterPro" id="IPR011330">
    <property type="entry name" value="Glyco_hydro/deAcase_b/a-brl"/>
</dbReference>
<protein>
    <recommendedName>
        <fullName evidence="3">Chitooligosaccharide deacetylase</fullName>
    </recommendedName>
</protein>
<dbReference type="Gene3D" id="3.20.20.370">
    <property type="entry name" value="Glycoside hydrolase/deacetylase"/>
    <property type="match status" value="1"/>
</dbReference>
<dbReference type="Proteomes" id="UP001499951">
    <property type="component" value="Unassembled WGS sequence"/>
</dbReference>
<accession>A0ABP3PDW0</accession>